<feature type="chain" id="PRO_5033021340" evidence="1">
    <location>
        <begin position="20"/>
        <end position="96"/>
    </location>
</feature>
<dbReference type="AlphaFoldDB" id="A0A812Z9Z7"/>
<gene>
    <name evidence="2" type="ORF">SNEC2469_LOCUS24344</name>
</gene>
<organism evidence="2 3">
    <name type="scientific">Symbiodinium necroappetens</name>
    <dbReference type="NCBI Taxonomy" id="1628268"/>
    <lineage>
        <taxon>Eukaryota</taxon>
        <taxon>Sar</taxon>
        <taxon>Alveolata</taxon>
        <taxon>Dinophyceae</taxon>
        <taxon>Suessiales</taxon>
        <taxon>Symbiodiniaceae</taxon>
        <taxon>Symbiodinium</taxon>
    </lineage>
</organism>
<proteinExistence type="predicted"/>
<name>A0A812Z9Z7_9DINO</name>
<accession>A0A812Z9Z7</accession>
<keyword evidence="3" id="KW-1185">Reference proteome</keyword>
<evidence type="ECO:0000313" key="2">
    <source>
        <dbReference type="EMBL" id="CAE7819031.1"/>
    </source>
</evidence>
<evidence type="ECO:0000256" key="1">
    <source>
        <dbReference type="SAM" id="SignalP"/>
    </source>
</evidence>
<protein>
    <submittedName>
        <fullName evidence="2">Uncharacterized protein</fullName>
    </submittedName>
</protein>
<sequence>VVSFVSWAALGLLSWLGHHVEQPRFADLASVDEPIIAYSSLLASFPTPDGQVPRAVLAAMRGKVALDLTTDAAVTRIRSCLCLDRAFWVRGICVKG</sequence>
<keyword evidence="1" id="KW-0732">Signal</keyword>
<dbReference type="Proteomes" id="UP000601435">
    <property type="component" value="Unassembled WGS sequence"/>
</dbReference>
<dbReference type="EMBL" id="CAJNJA010046698">
    <property type="protein sequence ID" value="CAE7819031.1"/>
    <property type="molecule type" value="Genomic_DNA"/>
</dbReference>
<feature type="signal peptide" evidence="1">
    <location>
        <begin position="1"/>
        <end position="19"/>
    </location>
</feature>
<comment type="caution">
    <text evidence="2">The sequence shown here is derived from an EMBL/GenBank/DDBJ whole genome shotgun (WGS) entry which is preliminary data.</text>
</comment>
<evidence type="ECO:0000313" key="3">
    <source>
        <dbReference type="Proteomes" id="UP000601435"/>
    </source>
</evidence>
<feature type="non-terminal residue" evidence="2">
    <location>
        <position position="1"/>
    </location>
</feature>
<reference evidence="2" key="1">
    <citation type="submission" date="2021-02" db="EMBL/GenBank/DDBJ databases">
        <authorList>
            <person name="Dougan E. K."/>
            <person name="Rhodes N."/>
            <person name="Thang M."/>
            <person name="Chan C."/>
        </authorList>
    </citation>
    <scope>NUCLEOTIDE SEQUENCE</scope>
</reference>